<dbReference type="Proteomes" id="UP000655287">
    <property type="component" value="Unassembled WGS sequence"/>
</dbReference>
<sequence>MRDLRNAEWRKSSYSGDEGGNCVEVAANVAGVVGVRDSKVPGGAALAVAPEAWAAFVGGVKSGALAG</sequence>
<dbReference type="InterPro" id="IPR007278">
    <property type="entry name" value="DUF397"/>
</dbReference>
<name>A0A919UY14_9ACTN</name>
<comment type="caution">
    <text evidence="2">The sequence shown here is derived from an EMBL/GenBank/DDBJ whole genome shotgun (WGS) entry which is preliminary data.</text>
</comment>
<gene>
    <name evidence="2" type="ORF">Sru01_25580</name>
</gene>
<evidence type="ECO:0000313" key="2">
    <source>
        <dbReference type="EMBL" id="GII77576.1"/>
    </source>
</evidence>
<dbReference type="AlphaFoldDB" id="A0A919UY14"/>
<dbReference type="EMBL" id="BOOU01000036">
    <property type="protein sequence ID" value="GII77576.1"/>
    <property type="molecule type" value="Genomic_DNA"/>
</dbReference>
<keyword evidence="3" id="KW-1185">Reference proteome</keyword>
<organism evidence="2 3">
    <name type="scientific">Sphaerisporangium rufum</name>
    <dbReference type="NCBI Taxonomy" id="1381558"/>
    <lineage>
        <taxon>Bacteria</taxon>
        <taxon>Bacillati</taxon>
        <taxon>Actinomycetota</taxon>
        <taxon>Actinomycetes</taxon>
        <taxon>Streptosporangiales</taxon>
        <taxon>Streptosporangiaceae</taxon>
        <taxon>Sphaerisporangium</taxon>
    </lineage>
</organism>
<accession>A0A919UY14</accession>
<dbReference type="Pfam" id="PF04149">
    <property type="entry name" value="DUF397"/>
    <property type="match status" value="1"/>
</dbReference>
<dbReference type="RefSeq" id="WP_203984498.1">
    <property type="nucleotide sequence ID" value="NZ_BOOU01000036.1"/>
</dbReference>
<protein>
    <recommendedName>
        <fullName evidence="1">DUF397 domain-containing protein</fullName>
    </recommendedName>
</protein>
<evidence type="ECO:0000313" key="3">
    <source>
        <dbReference type="Proteomes" id="UP000655287"/>
    </source>
</evidence>
<feature type="domain" description="DUF397" evidence="1">
    <location>
        <begin position="7"/>
        <end position="61"/>
    </location>
</feature>
<evidence type="ECO:0000259" key="1">
    <source>
        <dbReference type="Pfam" id="PF04149"/>
    </source>
</evidence>
<proteinExistence type="predicted"/>
<reference evidence="2" key="1">
    <citation type="submission" date="2021-01" db="EMBL/GenBank/DDBJ databases">
        <title>Whole genome shotgun sequence of Sphaerisporangium rufum NBRC 109079.</title>
        <authorList>
            <person name="Komaki H."/>
            <person name="Tamura T."/>
        </authorList>
    </citation>
    <scope>NUCLEOTIDE SEQUENCE</scope>
    <source>
        <strain evidence="2">NBRC 109079</strain>
    </source>
</reference>